<evidence type="ECO:0000256" key="1">
    <source>
        <dbReference type="ARBA" id="ARBA00004651"/>
    </source>
</evidence>
<gene>
    <name evidence="9" type="ORF">B7R54_02600</name>
</gene>
<dbReference type="CDD" id="cd06261">
    <property type="entry name" value="TM_PBP2"/>
    <property type="match status" value="1"/>
</dbReference>
<dbReference type="OrthoDB" id="147639at2"/>
<dbReference type="InterPro" id="IPR000515">
    <property type="entry name" value="MetI-like"/>
</dbReference>
<dbReference type="InterPro" id="IPR045621">
    <property type="entry name" value="BPD_transp_1_N"/>
</dbReference>
<accession>A0A3E0VE87</accession>
<dbReference type="AlphaFoldDB" id="A0A3E0VE87"/>
<dbReference type="SUPFAM" id="SSF161098">
    <property type="entry name" value="MetI-like"/>
    <property type="match status" value="1"/>
</dbReference>
<comment type="subcellular location">
    <subcellularLocation>
        <location evidence="1 7">Cell membrane</location>
        <topology evidence="1 7">Multi-pass membrane protein</topology>
    </subcellularLocation>
</comment>
<evidence type="ECO:0000313" key="9">
    <source>
        <dbReference type="EMBL" id="RFA08236.1"/>
    </source>
</evidence>
<dbReference type="Gene3D" id="1.10.3720.10">
    <property type="entry name" value="MetI-like"/>
    <property type="match status" value="1"/>
</dbReference>
<evidence type="ECO:0000256" key="3">
    <source>
        <dbReference type="ARBA" id="ARBA00022475"/>
    </source>
</evidence>
<comment type="caution">
    <text evidence="9">The sequence shown here is derived from an EMBL/GenBank/DDBJ whole genome shotgun (WGS) entry which is preliminary data.</text>
</comment>
<dbReference type="EMBL" id="NBWZ01000001">
    <property type="protein sequence ID" value="RFA08236.1"/>
    <property type="molecule type" value="Genomic_DNA"/>
</dbReference>
<dbReference type="InterPro" id="IPR035906">
    <property type="entry name" value="MetI-like_sf"/>
</dbReference>
<name>A0A3E0VE87_9MICO</name>
<feature type="transmembrane region" description="Helical" evidence="7">
    <location>
        <begin position="102"/>
        <end position="122"/>
    </location>
</feature>
<keyword evidence="2 7" id="KW-0813">Transport</keyword>
<feature type="domain" description="ABC transmembrane type-1" evidence="8">
    <location>
        <begin position="98"/>
        <end position="304"/>
    </location>
</feature>
<reference evidence="9 10" key="1">
    <citation type="submission" date="2017-04" db="EMBL/GenBank/DDBJ databases">
        <title>Comparative genome analysis of Subtercola boreus.</title>
        <authorList>
            <person name="Cho Y.-J."/>
            <person name="Cho A."/>
            <person name="Kim O.-S."/>
            <person name="Lee J.-I."/>
        </authorList>
    </citation>
    <scope>NUCLEOTIDE SEQUENCE [LARGE SCALE GENOMIC DNA]</scope>
    <source>
        <strain evidence="9 10">K300</strain>
    </source>
</reference>
<dbReference type="Pfam" id="PF19300">
    <property type="entry name" value="BPD_transp_1_N"/>
    <property type="match status" value="1"/>
</dbReference>
<keyword evidence="6 7" id="KW-0472">Membrane</keyword>
<protein>
    <recommendedName>
        <fullName evidence="8">ABC transmembrane type-1 domain-containing protein</fullName>
    </recommendedName>
</protein>
<evidence type="ECO:0000256" key="2">
    <source>
        <dbReference type="ARBA" id="ARBA00022448"/>
    </source>
</evidence>
<keyword evidence="3" id="KW-1003">Cell membrane</keyword>
<keyword evidence="10" id="KW-1185">Reference proteome</keyword>
<organism evidence="9 10">
    <name type="scientific">Subtercola boreus</name>
    <dbReference type="NCBI Taxonomy" id="120213"/>
    <lineage>
        <taxon>Bacteria</taxon>
        <taxon>Bacillati</taxon>
        <taxon>Actinomycetota</taxon>
        <taxon>Actinomycetes</taxon>
        <taxon>Micrococcales</taxon>
        <taxon>Microbacteriaceae</taxon>
        <taxon>Subtercola</taxon>
    </lineage>
</organism>
<dbReference type="PROSITE" id="PS50928">
    <property type="entry name" value="ABC_TM1"/>
    <property type="match status" value="1"/>
</dbReference>
<feature type="transmembrane region" description="Helical" evidence="7">
    <location>
        <begin position="239"/>
        <end position="261"/>
    </location>
</feature>
<dbReference type="PANTHER" id="PTHR43163:SF6">
    <property type="entry name" value="DIPEPTIDE TRANSPORT SYSTEM PERMEASE PROTEIN DPPB-RELATED"/>
    <property type="match status" value="1"/>
</dbReference>
<dbReference type="GO" id="GO:0071916">
    <property type="term" value="F:dipeptide transmembrane transporter activity"/>
    <property type="evidence" value="ECO:0007669"/>
    <property type="project" value="TreeGrafter"/>
</dbReference>
<comment type="similarity">
    <text evidence="7">Belongs to the binding-protein-dependent transport system permease family.</text>
</comment>
<dbReference type="PANTHER" id="PTHR43163">
    <property type="entry name" value="DIPEPTIDE TRANSPORT SYSTEM PERMEASE PROTEIN DPPB-RELATED"/>
    <property type="match status" value="1"/>
</dbReference>
<evidence type="ECO:0000256" key="7">
    <source>
        <dbReference type="RuleBase" id="RU363032"/>
    </source>
</evidence>
<sequence>MVPMTRYLTRRFLHGVVTLVALSVISFLLVRLAPGDASDLIGGTQASPEQRAAIRESLGLNQPLITQYWNYLSNVVRGDFGTTIVGSSPIGPLLANAAVPTLWLAGASIIMTLVIAITLGILASRRPGGFVDVISGGLTVAGMAMPSFWIGIMLVVFIALPTGLFPIGGWPADTGARLNAIILPAFALSLTIIPVLLKSLRSSLISIGDSDYVHVSRSLGNQGFGLLTKTLFRNAVIPMIPLAASMMAYLFGGTVIIETTFGLPGLGQMLVQGTKSRDANIVLGVVLIIGVLVVLSNIVADVVRGLLDPRVRLA</sequence>
<keyword evidence="5 7" id="KW-1133">Transmembrane helix</keyword>
<dbReference type="Pfam" id="PF00528">
    <property type="entry name" value="BPD_transp_1"/>
    <property type="match status" value="1"/>
</dbReference>
<evidence type="ECO:0000256" key="4">
    <source>
        <dbReference type="ARBA" id="ARBA00022692"/>
    </source>
</evidence>
<feature type="transmembrane region" description="Helical" evidence="7">
    <location>
        <begin position="134"/>
        <end position="160"/>
    </location>
</feature>
<proteinExistence type="inferred from homology"/>
<feature type="transmembrane region" description="Helical" evidence="7">
    <location>
        <begin position="180"/>
        <end position="197"/>
    </location>
</feature>
<evidence type="ECO:0000256" key="6">
    <source>
        <dbReference type="ARBA" id="ARBA00023136"/>
    </source>
</evidence>
<dbReference type="Proteomes" id="UP000256486">
    <property type="component" value="Unassembled WGS sequence"/>
</dbReference>
<evidence type="ECO:0000259" key="8">
    <source>
        <dbReference type="PROSITE" id="PS50928"/>
    </source>
</evidence>
<keyword evidence="4 7" id="KW-0812">Transmembrane</keyword>
<evidence type="ECO:0000313" key="10">
    <source>
        <dbReference type="Proteomes" id="UP000256486"/>
    </source>
</evidence>
<feature type="transmembrane region" description="Helical" evidence="7">
    <location>
        <begin position="281"/>
        <end position="303"/>
    </location>
</feature>
<evidence type="ECO:0000256" key="5">
    <source>
        <dbReference type="ARBA" id="ARBA00022989"/>
    </source>
</evidence>
<feature type="transmembrane region" description="Helical" evidence="7">
    <location>
        <begin position="12"/>
        <end position="30"/>
    </location>
</feature>
<dbReference type="GO" id="GO:0005886">
    <property type="term" value="C:plasma membrane"/>
    <property type="evidence" value="ECO:0007669"/>
    <property type="project" value="UniProtKB-SubCell"/>
</dbReference>